<evidence type="ECO:0000313" key="3">
    <source>
        <dbReference type="Proteomes" id="UP000509246"/>
    </source>
</evidence>
<reference evidence="2 3" key="1">
    <citation type="submission" date="2020-05" db="EMBL/GenBank/DDBJ databases">
        <title>Complete genome sequencing of Campylobacter and Arcobacter type strains.</title>
        <authorList>
            <person name="Miller W.G."/>
            <person name="Yee E."/>
        </authorList>
    </citation>
    <scope>NUCLEOTIDE SEQUENCE [LARGE SCALE GENOMIC DNA]</scope>
    <source>
        <strain evidence="2 3">CCUG 73571</strain>
    </source>
</reference>
<evidence type="ECO:0000256" key="1">
    <source>
        <dbReference type="SAM" id="Phobius"/>
    </source>
</evidence>
<organism evidence="2 3">
    <name type="scientific">Campylobacter armoricus</name>
    <dbReference type="NCBI Taxonomy" id="2505970"/>
    <lineage>
        <taxon>Bacteria</taxon>
        <taxon>Pseudomonadati</taxon>
        <taxon>Campylobacterota</taxon>
        <taxon>Epsilonproteobacteria</taxon>
        <taxon>Campylobacterales</taxon>
        <taxon>Campylobacteraceae</taxon>
        <taxon>Campylobacter</taxon>
    </lineage>
</organism>
<dbReference type="AlphaFoldDB" id="A0A7L5HLC6"/>
<feature type="transmembrane region" description="Helical" evidence="1">
    <location>
        <begin position="7"/>
        <end position="32"/>
    </location>
</feature>
<dbReference type="Proteomes" id="UP000509246">
    <property type="component" value="Chromosome"/>
</dbReference>
<keyword evidence="1" id="KW-0812">Transmembrane</keyword>
<protein>
    <recommendedName>
        <fullName evidence="4">AsmA family protein (DUF3971 domain)</fullName>
    </recommendedName>
</protein>
<dbReference type="KEGG" id="carm:CARM_1052"/>
<evidence type="ECO:0008006" key="4">
    <source>
        <dbReference type="Google" id="ProtNLM"/>
    </source>
</evidence>
<evidence type="ECO:0000313" key="2">
    <source>
        <dbReference type="EMBL" id="QKF79955.1"/>
    </source>
</evidence>
<name>A0A7L5HLC6_9BACT</name>
<dbReference type="EMBL" id="CP053825">
    <property type="protein sequence ID" value="QKF79955.1"/>
    <property type="molecule type" value="Genomic_DNA"/>
</dbReference>
<keyword evidence="1" id="KW-1133">Transmembrane helix</keyword>
<accession>A0A7L5HLC6</accession>
<gene>
    <name evidence="2" type="ORF">CARM_1052</name>
</gene>
<sequence>MKKFFYIFTGILCLILLSIYVLIFTSIGNAFLKPKIENLIAEKSGLNVKFNTFKINFSSLDIKADIDDKFFANIDGVISPIKLRFDLNYLLGLKQNYIQELGLKSDKDFTFKGKVLGKSNNFDIEGSGFLFNSNLSLNAKIIDYSPLNLKFLGKDIDIAQIFDFVSLPRYAQGKISIISDIQAKDLKPNGNALINFYTSSINKALIEKDFNITLPKQSYIKGEIRSLIQDNQIISKSEILSNFLNFYTQKSIYDLQKQIFTSDFDIKLDDLDQFSTIAKMKLQGKSQIQGDMIFANNQFQKLNANLFGFGGNLKAMLENNNLNINTTNIEVAELLRTISMPAFIESKLILELKTQGLDFKNFDLTSQLNKAKINILEFKKLTNLDFPSTTFTLQAKANAKNSLIDYEALLDSNIAKIPQLKGSYNLVNQDLKAQISAFVDNLNKLKPLTKQDLNGPLNLDAKVNLKANQIQNIDANIKIMQGIINAKSNGKTLQAKIENVKLEQLFPLIGQKVLAFGDINADVNLDSLDFKNINGDFKANINSSFNEVELSKLLEKKFPKNTSAKINLDGKISKSIIDFNAKALSSFANINSFKGKFDINQMNLISTYDISLQDFSTLGFLVDRNLKGKADFEGRFDFKNALLDASINSENIFNGKLNATLKNNIFNAKMQNIDLSNLAQSLDLPDYYQARSNLNIDYNLLKESGVVLINLADGKLKKNLITNALMILLQKDITQDVYRNGEAKININKNLIDLNLNLVADRSNINISKGKVDTKSTKLNIPFNIIIDRANFKGIIKETTQDPKVSLDTKSVVNSIVNTIGGNASDGAKNTGKKVDQAIDKIFNKIF</sequence>
<keyword evidence="3" id="KW-1185">Reference proteome</keyword>
<keyword evidence="1" id="KW-0472">Membrane</keyword>
<dbReference type="GeneID" id="56586795"/>
<proteinExistence type="predicted"/>
<dbReference type="RefSeq" id="WP_139425820.1">
    <property type="nucleotide sequence ID" value="NZ_CBCSFY010000011.1"/>
</dbReference>